<evidence type="ECO:0000313" key="4">
    <source>
        <dbReference type="EMBL" id="SFR30643.1"/>
    </source>
</evidence>
<dbReference type="EMBL" id="FOYN01000001">
    <property type="protein sequence ID" value="SFR30643.1"/>
    <property type="molecule type" value="Genomic_DNA"/>
</dbReference>
<dbReference type="STRING" id="35743.SAMN04487937_0470"/>
<feature type="domain" description="DUF8060" evidence="3">
    <location>
        <begin position="69"/>
        <end position="176"/>
    </location>
</feature>
<dbReference type="Pfam" id="PF26256">
    <property type="entry name" value="DUF8060"/>
    <property type="match status" value="1"/>
</dbReference>
<evidence type="ECO:0000259" key="3">
    <source>
        <dbReference type="Pfam" id="PF26256"/>
    </source>
</evidence>
<feature type="compositionally biased region" description="Basic and acidic residues" evidence="1">
    <location>
        <begin position="48"/>
        <end position="89"/>
    </location>
</feature>
<dbReference type="RefSeq" id="WP_092919981.1">
    <property type="nucleotide sequence ID" value="NZ_FOYN01000001.1"/>
</dbReference>
<dbReference type="AlphaFoldDB" id="A0A1I6FL13"/>
<organism evidence="4 5">
    <name type="scientific">Halorubrum sodomense</name>
    <dbReference type="NCBI Taxonomy" id="35743"/>
    <lineage>
        <taxon>Archaea</taxon>
        <taxon>Methanobacteriati</taxon>
        <taxon>Methanobacteriota</taxon>
        <taxon>Stenosarchaea group</taxon>
        <taxon>Halobacteria</taxon>
        <taxon>Halobacteriales</taxon>
        <taxon>Haloferacaceae</taxon>
        <taxon>Halorubrum</taxon>
    </lineage>
</organism>
<evidence type="ECO:0000313" key="5">
    <source>
        <dbReference type="Proteomes" id="UP000198932"/>
    </source>
</evidence>
<evidence type="ECO:0000256" key="1">
    <source>
        <dbReference type="SAM" id="MobiDB-lite"/>
    </source>
</evidence>
<feature type="transmembrane region" description="Helical" evidence="2">
    <location>
        <begin position="112"/>
        <end position="133"/>
    </location>
</feature>
<protein>
    <recommendedName>
        <fullName evidence="3">DUF8060 domain-containing protein</fullName>
    </recommendedName>
</protein>
<gene>
    <name evidence="4" type="ORF">SAMN04487937_0470</name>
</gene>
<keyword evidence="5" id="KW-1185">Reference proteome</keyword>
<feature type="compositionally biased region" description="Basic and acidic residues" evidence="1">
    <location>
        <begin position="10"/>
        <end position="35"/>
    </location>
</feature>
<sequence length="184" mass="19716">MTDEPPADDTTDRFETDERATDDRTAGTAGDRDPNADPPQSMTDDTDATDRTGTDSDRIGTDSDRIGTDSDRTGTDSDRTGTDSDRTDTNEATEPADESGLDRLSTDDLRGLLDRVGLAALSLLAVVAGWGFYSQSGNAIRTWFDPAYQSVALAVFNLAVLLVALAGVTHQLRRIRTTEAGGRK</sequence>
<keyword evidence="2" id="KW-1133">Transmembrane helix</keyword>
<proteinExistence type="predicted"/>
<accession>A0A1I6FL13</accession>
<dbReference type="InterPro" id="IPR058373">
    <property type="entry name" value="DUF8060"/>
</dbReference>
<reference evidence="5" key="1">
    <citation type="submission" date="2016-10" db="EMBL/GenBank/DDBJ databases">
        <authorList>
            <person name="Varghese N."/>
            <person name="Submissions S."/>
        </authorList>
    </citation>
    <scope>NUCLEOTIDE SEQUENCE [LARGE SCALE GENOMIC DNA]</scope>
    <source>
        <strain evidence="5">RD 26</strain>
    </source>
</reference>
<dbReference type="Proteomes" id="UP000198932">
    <property type="component" value="Unassembled WGS sequence"/>
</dbReference>
<keyword evidence="2" id="KW-0472">Membrane</keyword>
<evidence type="ECO:0000256" key="2">
    <source>
        <dbReference type="SAM" id="Phobius"/>
    </source>
</evidence>
<feature type="region of interest" description="Disordered" evidence="1">
    <location>
        <begin position="1"/>
        <end position="103"/>
    </location>
</feature>
<name>A0A1I6FL13_HALSD</name>
<keyword evidence="2" id="KW-0812">Transmembrane</keyword>
<feature type="transmembrane region" description="Helical" evidence="2">
    <location>
        <begin position="148"/>
        <end position="168"/>
    </location>
</feature>